<dbReference type="PROSITE" id="PS50879">
    <property type="entry name" value="RNASE_H_1"/>
    <property type="match status" value="1"/>
</dbReference>
<evidence type="ECO:0000313" key="3">
    <source>
        <dbReference type="EMBL" id="GBM53626.1"/>
    </source>
</evidence>
<dbReference type="CDD" id="cd09276">
    <property type="entry name" value="Rnase_HI_RT_non_LTR"/>
    <property type="match status" value="1"/>
</dbReference>
<dbReference type="Gene3D" id="3.30.420.10">
    <property type="entry name" value="Ribonuclease H-like superfamily/Ribonuclease H"/>
    <property type="match status" value="1"/>
</dbReference>
<protein>
    <recommendedName>
        <fullName evidence="5">Retrovirus-related Pol polyprotein from type-1 retrotransposable element R1</fullName>
    </recommendedName>
</protein>
<dbReference type="PANTHER" id="PTHR36688:SF1">
    <property type="entry name" value="ENDONUCLEASE_EXONUCLEASE_PHOSPHATASE DOMAIN-CONTAINING PROTEIN"/>
    <property type="match status" value="1"/>
</dbReference>
<feature type="domain" description="RNase H type-1" evidence="2">
    <location>
        <begin position="1250"/>
        <end position="1379"/>
    </location>
</feature>
<dbReference type="SUPFAM" id="SSF56672">
    <property type="entry name" value="DNA/RNA polymerases"/>
    <property type="match status" value="1"/>
</dbReference>
<dbReference type="GO" id="GO:0071897">
    <property type="term" value="P:DNA biosynthetic process"/>
    <property type="evidence" value="ECO:0007669"/>
    <property type="project" value="UniProtKB-ARBA"/>
</dbReference>
<evidence type="ECO:0000259" key="1">
    <source>
        <dbReference type="PROSITE" id="PS50878"/>
    </source>
</evidence>
<dbReference type="InterPro" id="IPR000477">
    <property type="entry name" value="RT_dom"/>
</dbReference>
<reference evidence="3 4" key="1">
    <citation type="journal article" date="2019" name="Sci. Rep.">
        <title>Orb-weaving spider Araneus ventricosus genome elucidates the spidroin gene catalogue.</title>
        <authorList>
            <person name="Kono N."/>
            <person name="Nakamura H."/>
            <person name="Ohtoshi R."/>
            <person name="Moran D.A.P."/>
            <person name="Shinohara A."/>
            <person name="Yoshida Y."/>
            <person name="Fujiwara M."/>
            <person name="Mori M."/>
            <person name="Tomita M."/>
            <person name="Arakawa K."/>
        </authorList>
    </citation>
    <scope>NUCLEOTIDE SEQUENCE [LARGE SCALE GENOMIC DNA]</scope>
</reference>
<dbReference type="Pfam" id="PF00078">
    <property type="entry name" value="RVT_1"/>
    <property type="match status" value="1"/>
</dbReference>
<dbReference type="InterPro" id="IPR036397">
    <property type="entry name" value="RNaseH_sf"/>
</dbReference>
<dbReference type="GO" id="GO:0003676">
    <property type="term" value="F:nucleic acid binding"/>
    <property type="evidence" value="ECO:0007669"/>
    <property type="project" value="InterPro"/>
</dbReference>
<evidence type="ECO:0008006" key="5">
    <source>
        <dbReference type="Google" id="ProtNLM"/>
    </source>
</evidence>
<name>A0A4Y2GLF6_ARAVE</name>
<dbReference type="InterPro" id="IPR043502">
    <property type="entry name" value="DNA/RNA_pol_sf"/>
</dbReference>
<keyword evidence="4" id="KW-1185">Reference proteome</keyword>
<dbReference type="InterPro" id="IPR002156">
    <property type="entry name" value="RNaseH_domain"/>
</dbReference>
<dbReference type="SUPFAM" id="SSF56219">
    <property type="entry name" value="DNase I-like"/>
    <property type="match status" value="1"/>
</dbReference>
<feature type="domain" description="Reverse transcriptase" evidence="1">
    <location>
        <begin position="822"/>
        <end position="1090"/>
    </location>
</feature>
<comment type="caution">
    <text evidence="3">The sequence shown here is derived from an EMBL/GenBank/DDBJ whole genome shotgun (WGS) entry which is preliminary data.</text>
</comment>
<dbReference type="InterPro" id="IPR052560">
    <property type="entry name" value="RdDP_mobile_element"/>
</dbReference>
<dbReference type="PANTHER" id="PTHR36688">
    <property type="entry name" value="ENDO/EXONUCLEASE/PHOSPHATASE DOMAIN-CONTAINING PROTEIN"/>
    <property type="match status" value="1"/>
</dbReference>
<dbReference type="Pfam" id="PF00075">
    <property type="entry name" value="RNase_H"/>
    <property type="match status" value="1"/>
</dbReference>
<gene>
    <name evidence="3" type="primary">R1A1-elementORF2_245</name>
    <name evidence="3" type="ORF">AVEN_105508_1</name>
</gene>
<dbReference type="SUPFAM" id="SSF53098">
    <property type="entry name" value="Ribonuclease H-like"/>
    <property type="match status" value="1"/>
</dbReference>
<dbReference type="GO" id="GO:0042575">
    <property type="term" value="C:DNA polymerase complex"/>
    <property type="evidence" value="ECO:0007669"/>
    <property type="project" value="UniProtKB-ARBA"/>
</dbReference>
<dbReference type="Proteomes" id="UP000499080">
    <property type="component" value="Unassembled WGS sequence"/>
</dbReference>
<evidence type="ECO:0000313" key="4">
    <source>
        <dbReference type="Proteomes" id="UP000499080"/>
    </source>
</evidence>
<accession>A0A4Y2GLF6</accession>
<evidence type="ECO:0000259" key="2">
    <source>
        <dbReference type="PROSITE" id="PS50879"/>
    </source>
</evidence>
<dbReference type="GO" id="GO:0004523">
    <property type="term" value="F:RNA-DNA hybrid ribonuclease activity"/>
    <property type="evidence" value="ECO:0007669"/>
    <property type="project" value="InterPro"/>
</dbReference>
<dbReference type="Pfam" id="PF14529">
    <property type="entry name" value="Exo_endo_phos_2"/>
    <property type="match status" value="1"/>
</dbReference>
<dbReference type="PROSITE" id="PS50878">
    <property type="entry name" value="RT_POL"/>
    <property type="match status" value="1"/>
</dbReference>
<dbReference type="Gene3D" id="3.60.10.10">
    <property type="entry name" value="Endonuclease/exonuclease/phosphatase"/>
    <property type="match status" value="1"/>
</dbReference>
<dbReference type="CDD" id="cd01650">
    <property type="entry name" value="RT_nLTR_like"/>
    <property type="match status" value="1"/>
</dbReference>
<dbReference type="InterPro" id="IPR036691">
    <property type="entry name" value="Endo/exonu/phosph_ase_sf"/>
</dbReference>
<dbReference type="InterPro" id="IPR012337">
    <property type="entry name" value="RNaseH-like_sf"/>
</dbReference>
<proteinExistence type="predicted"/>
<dbReference type="EMBL" id="BGPR01001426">
    <property type="protein sequence ID" value="GBM53626.1"/>
    <property type="molecule type" value="Genomic_DNA"/>
</dbReference>
<dbReference type="InterPro" id="IPR005135">
    <property type="entry name" value="Endo/exonuclease/phosphatase"/>
</dbReference>
<sequence>MYNYEDASFSELIVELKSIINGGTSTTTDQGGSKFRASLKMDLSHRANKLIDAIEFKYHLPAAKQKVKVMKDFSCSTSWESKEQGIQTIQTPSTQQPVLPTTEVMVEVQTPTYATALKKGKEIIHKRPNQPTILLYHKELYDDGNQKMEKNGLEHLLREELSCNEVNLSNIKPVRNNGIAITCKKEGDAQAILDKIANTESLNKLITARKPKKRHPSIIIYGIPDQTTNEEMQDALRHRTGIENDIKLRFKLRGRTEGTSHWVFETPSDEFQKISMIKKLPINWSMHNVREFFHIKKCQRCQEYGHLVNNCKNIKPFCGFCGNRHQTSQCRATVACCINCNDENRRKGTLNSQLISSDQLKLLQINLGKTKAASNSLQNAVAKYQSSFVCIQEPYVQKDEIQGIPQGWNAFSSQSKKAAILSPSNINNPIIMEKKTNAIAIKVHTDNFPITIISAYSSPQENIERTLEELQSILVAIKKENFIICADLNGHHSFWGYSNEDTRGQKIFDFVLANNLFISNTSDAPPTHLNYNGSKGWPDLSICSHQLINKISTWEVLEDITNSDHQYIQIKLNTNITSFKLKRYKTLHGNFQKFTESFRTRVPKLEEKISLCSTPEVLNSIAETLQQEIISACNYSLKIRQHKLISNPTWWTANLESEKKRLIALRRRAQRSGADERQARFRFFKAERTKYMGKIRSSKTNGWKNVCSSAKNPYGKHYKSAFRKVVLPTQLTVLQGNSPEGGMRKIAEETLEKIFPYPTSTIPLLSTNTKIPDDVPFTEGEITNIIKSLPNGKAPGVDGIDNLILKSINKSFPSLLLNFFNKCLSLQTFPDTFKISNIVLFQKVGKDPKQPSSYRPIALLPTIGKVLEKLLTQRLTFFLENGNKLNEHQHGLREGKSVDTALASFMEEIQKGRSQGNHVLAIFLDIKGAFDNILHHAIINNLKKAEVPSNLQNIFENILKNRKVLLNTQEGLVSRDQRKGCPQGSCSGPALWNLVVNSLLNIHWSPNVHLQAFADDLVLITKSSTKEGLKVLTNDAMTQIVNWAESNSLTISHEKFNFLMYSKLVAAPPVFWKNHRIKRLHAIKFLGIYIDDKLNWNSHIRYLSQKAQILNQNFLKIAGPSWGISRSHRLLLYKTVIERVFAHGSSIWCINPTAKISRKLDSIQRSFLLSISGAYRTTSTAALQVHLGLPPLALKLQKEAVITNLIQFRKPELTLQLLPDNYEQPLSRRTSHPSLYLLKDQISLSDGGLSPPSEAIYTDGSKTEKGVGAAYCRIAQNQIIESWFVKLPSQATVFQAELLALSKAVELAKTMVNQTPIKIFTDNRAAIQASSNPKSKNHIARQIFLSLLSSPNIKLNWIKAHADYFGNESADLQAKSAADSETTNIHQIKFSKAFLKTHLKKFLTQEWQRTWEDATTGRPIHNIIPKVSFDPVCWTREEILFFTQHGPFPSYFNRFKILPSPNCSCGQVGTPLHYATECILTSSWHIKKPAENLQKIWFRRVAANKNSRLLLRKIVQHINNNRALFRPD</sequence>
<dbReference type="OrthoDB" id="6158911at2759"/>
<organism evidence="3 4">
    <name type="scientific">Araneus ventricosus</name>
    <name type="common">Orbweaver spider</name>
    <name type="synonym">Epeira ventricosa</name>
    <dbReference type="NCBI Taxonomy" id="182803"/>
    <lineage>
        <taxon>Eukaryota</taxon>
        <taxon>Metazoa</taxon>
        <taxon>Ecdysozoa</taxon>
        <taxon>Arthropoda</taxon>
        <taxon>Chelicerata</taxon>
        <taxon>Arachnida</taxon>
        <taxon>Araneae</taxon>
        <taxon>Araneomorphae</taxon>
        <taxon>Entelegynae</taxon>
        <taxon>Araneoidea</taxon>
        <taxon>Araneidae</taxon>
        <taxon>Araneus</taxon>
    </lineage>
</organism>